<accession>A0A2C9TX42</accession>
<proteinExistence type="predicted"/>
<dbReference type="AlphaFoldDB" id="A0A2C9TX42"/>
<dbReference type="EMBL" id="LFVP01000008">
    <property type="protein sequence ID" value="KSA79418.1"/>
    <property type="molecule type" value="Genomic_DNA"/>
</dbReference>
<comment type="caution">
    <text evidence="1">The sequence shown here is derived from an EMBL/GenBank/DDBJ whole genome shotgun (WGS) entry which is preliminary data.</text>
</comment>
<dbReference type="Proteomes" id="UP000052129">
    <property type="component" value="Unassembled WGS sequence"/>
</dbReference>
<sequence length="31" mass="3175">MVANAPTAKEPLINKLKGDKGIQLVANAPTA</sequence>
<reference evidence="1" key="1">
    <citation type="journal article" date="2015" name="J. Infect. Dis.">
        <title>Parallel Epidemics of Community-Associated Methicillin-Resistant Staphylococcus aureus USA300 Infection in North and South America.</title>
        <authorList>
            <person name="Planet P.J."/>
            <person name="Diaz L."/>
            <person name="Kolokotronis S.O."/>
            <person name="Narechania A."/>
            <person name="Reyes J."/>
            <person name="Xing G."/>
            <person name="Rincon S."/>
            <person name="Smith H."/>
            <person name="Panesso D."/>
            <person name="Ryan C."/>
            <person name="Smith D.P."/>
            <person name="Guzman M."/>
            <person name="Zurita J."/>
            <person name="Sebra R."/>
            <person name="Deikus G."/>
            <person name="Nolan R.L."/>
            <person name="Tenover F.C."/>
            <person name="Weinstock G.M."/>
            <person name="Robinson D.A."/>
            <person name="Arias C.A."/>
        </authorList>
    </citation>
    <scope>NUCLEOTIDE SEQUENCE</scope>
    <source>
        <strain evidence="1">M121</strain>
    </source>
</reference>
<gene>
    <name evidence="2" type="ORF">ACR79_11040</name>
    <name evidence="1" type="ORF">EP54_04055</name>
</gene>
<dbReference type="EMBL" id="LALQ01000012">
    <property type="protein sequence ID" value="KMR57932.1"/>
    <property type="molecule type" value="Genomic_DNA"/>
</dbReference>
<evidence type="ECO:0000313" key="2">
    <source>
        <dbReference type="EMBL" id="KSA79418.1"/>
    </source>
</evidence>
<reference evidence="2" key="3">
    <citation type="journal article" date="2016" name="J. Infect. Dis.">
        <title>Comparative Genomics of Community-Associated Methicillin-Resistant Staphylococcus aureus Shows the Emergence of Clone ST8-USA300 in Geneva, Switzerland.</title>
        <authorList>
            <person name="Von Dach E."/>
            <person name="Diene S.M."/>
            <person name="Fankhauser C."/>
            <person name="Schrenzel J."/>
            <person name="Harbarth S."/>
            <person name="Francois P."/>
        </authorList>
    </citation>
    <scope>NUCLEOTIDE SEQUENCE</scope>
    <source>
        <strain evidence="2">MRSA_S26</strain>
    </source>
</reference>
<protein>
    <submittedName>
        <fullName evidence="1">Uncharacterized protein</fullName>
    </submittedName>
</protein>
<accession>A0A1E8WTK7</accession>
<organism evidence="1">
    <name type="scientific">Staphylococcus aureus</name>
    <dbReference type="NCBI Taxonomy" id="1280"/>
    <lineage>
        <taxon>Bacteria</taxon>
        <taxon>Bacillati</taxon>
        <taxon>Bacillota</taxon>
        <taxon>Bacilli</taxon>
        <taxon>Bacillales</taxon>
        <taxon>Staphylococcaceae</taxon>
        <taxon>Staphylococcus</taxon>
    </lineage>
</organism>
<evidence type="ECO:0000313" key="1">
    <source>
        <dbReference type="EMBL" id="KMR57932.1"/>
    </source>
</evidence>
<reference evidence="2" key="2">
    <citation type="submission" date="2015-06" db="EMBL/GenBank/DDBJ databases">
        <authorList>
            <person name="Diene S.M."/>
            <person name="Von Dach E."/>
            <person name="Fankhauser C."/>
            <person name="Schrenzel J."/>
            <person name="Harbarth S."/>
            <person name="Francois P."/>
        </authorList>
    </citation>
    <scope>NUCLEOTIDE SEQUENCE</scope>
    <source>
        <strain evidence="2">MRSA_S26</strain>
    </source>
</reference>
<name>A0A2C9TX42_STAAU</name>